<dbReference type="EMBL" id="LR798398">
    <property type="protein sequence ID" value="CAB5229171.1"/>
    <property type="molecule type" value="Genomic_DNA"/>
</dbReference>
<evidence type="ECO:0000313" key="3">
    <source>
        <dbReference type="EMBL" id="CAB4177612.1"/>
    </source>
</evidence>
<dbReference type="EMBL" id="LR796952">
    <property type="protein sequence ID" value="CAB4177612.1"/>
    <property type="molecule type" value="Genomic_DNA"/>
</dbReference>
<organism evidence="4">
    <name type="scientific">uncultured Caudovirales phage</name>
    <dbReference type="NCBI Taxonomy" id="2100421"/>
    <lineage>
        <taxon>Viruses</taxon>
        <taxon>Duplodnaviria</taxon>
        <taxon>Heunggongvirae</taxon>
        <taxon>Uroviricota</taxon>
        <taxon>Caudoviricetes</taxon>
        <taxon>Peduoviridae</taxon>
        <taxon>Maltschvirus</taxon>
        <taxon>Maltschvirus maltsch</taxon>
    </lineage>
</organism>
<evidence type="ECO:0000313" key="4">
    <source>
        <dbReference type="EMBL" id="CAB4202945.1"/>
    </source>
</evidence>
<gene>
    <name evidence="3" type="ORF">UFOVP1014_22</name>
    <name evidence="4" type="ORF">UFOVP1368_50</name>
    <name evidence="5" type="ORF">UFOVP1552_3</name>
    <name evidence="2" type="ORF">UFOVP933_47</name>
</gene>
<accession>A0A6J5RZZ1</accession>
<dbReference type="Pfam" id="PF12684">
    <property type="entry name" value="DUF3799"/>
    <property type="match status" value="1"/>
</dbReference>
<feature type="domain" description="Putative exodeoxyribonuclease 8 PDDEXK-like" evidence="1">
    <location>
        <begin position="12"/>
        <end position="241"/>
    </location>
</feature>
<evidence type="ECO:0000313" key="2">
    <source>
        <dbReference type="EMBL" id="CAB4172106.1"/>
    </source>
</evidence>
<dbReference type="InterPro" id="IPR024432">
    <property type="entry name" value="Put_RecE_PDDEXK-like_dom"/>
</dbReference>
<evidence type="ECO:0000259" key="1">
    <source>
        <dbReference type="Pfam" id="PF12684"/>
    </source>
</evidence>
<dbReference type="Gene3D" id="3.90.320.10">
    <property type="match status" value="1"/>
</dbReference>
<dbReference type="InterPro" id="IPR011604">
    <property type="entry name" value="PDDEXK-like_dom_sf"/>
</dbReference>
<protein>
    <submittedName>
        <fullName evidence="4">Exodeoxyribonuclease 8, PDDEXK-like domain containing protein</fullName>
    </submittedName>
</protein>
<dbReference type="EMBL" id="LR796869">
    <property type="protein sequence ID" value="CAB4172106.1"/>
    <property type="molecule type" value="Genomic_DNA"/>
</dbReference>
<proteinExistence type="predicted"/>
<sequence length="264" mass="28764">MENDYFKLEALSASGAKLLARSPAHYKAAMEMQRTPTPAQIFGTVVHAMILEPHKSHGSLFSVKELNWTTKEGKEEKAKLERVGLPIISVADLDKALRMRDSVWAHSHAAELLTGCRTEVEATWTGYETKVKCKGGIDAIGASGIVDVKTTIDGSPEAFARAIRQYGYYMQAAHYIDGVAEIEGGIAPFTFIAVEKQPPYAVACYTLSNDSLAAGWAAMNRIAKIYSDCISTGIWPGYEGKSIELSIPINLDTAVVADLELEDF</sequence>
<evidence type="ECO:0000313" key="5">
    <source>
        <dbReference type="EMBL" id="CAB5229171.1"/>
    </source>
</evidence>
<dbReference type="EMBL" id="LR797317">
    <property type="protein sequence ID" value="CAB4202945.1"/>
    <property type="molecule type" value="Genomic_DNA"/>
</dbReference>
<name>A0A6J5RZZ1_9CAUD</name>
<reference evidence="4" key="1">
    <citation type="submission" date="2020-05" db="EMBL/GenBank/DDBJ databases">
        <authorList>
            <person name="Chiriac C."/>
            <person name="Salcher M."/>
            <person name="Ghai R."/>
            <person name="Kavagutti S V."/>
        </authorList>
    </citation>
    <scope>NUCLEOTIDE SEQUENCE</scope>
</reference>